<comment type="caution">
    <text evidence="2">The sequence shown here is derived from an EMBL/GenBank/DDBJ whole genome shotgun (WGS) entry which is preliminary data.</text>
</comment>
<accession>A0A226E4V0</accession>
<feature type="region of interest" description="Disordered" evidence="1">
    <location>
        <begin position="407"/>
        <end position="435"/>
    </location>
</feature>
<feature type="compositionally biased region" description="Basic and acidic residues" evidence="1">
    <location>
        <begin position="407"/>
        <end position="417"/>
    </location>
</feature>
<dbReference type="Proteomes" id="UP000198287">
    <property type="component" value="Unassembled WGS sequence"/>
</dbReference>
<sequence>MVKPIDHDKVAMGSMNRFLVKKSEKENIVVSSVENVLPSTSSSCKVQRPVEIEENSIVAEPPPPNKKRVILQSGGNNVKKFILPDNSNIKLGYQNDGEFVELEETDSPYGSQDVPQQQQITSKKHTVMDSIRDTLVEHLGFEGNIDDFYSSEMFLALMRSLPAQGTCEVKKADGTMTKLEHEEKAVYIKWTKSKSTKDYHLFFTQKTNAHKKCMLCWWHSADFKNGLCRLHSKKEQEVLLIRDTKSATPVYSVGLPAFKMTKYDEVSVNKYLRDRQGHPKLKKHFRDHPDAWFEITKSWPVPTTSAIQKFNTVSVNRLFLLTQFHNANAASQGKEKIKMLMGWIVFRRTKLGKVGDTANWDEVLQFLKDNHVQFTTEPMDYFMDRKQSPLKPTPFYSKLPHTYEGHDNKGGFYDGEKHSRRKTHAGNGSTGHYRLKKTGMSHVDKKTIVNIFQDELTEEETAILGLVDVGNDEDEEELGEEEEGGELEEELDDDEELEGDEDEGLNEAANIFNRMKKRADQVEMMGLMATVIAAMLKMTNNRYSIHPLTTKLYSFEAGFDLDTFGTLFAMKTQRKIGVEQECLEIKEGRVKFNFTD</sequence>
<dbReference type="AlphaFoldDB" id="A0A226E4V0"/>
<dbReference type="EMBL" id="LNIX01000006">
    <property type="protein sequence ID" value="OXA52459.1"/>
    <property type="molecule type" value="Genomic_DNA"/>
</dbReference>
<protein>
    <submittedName>
        <fullName evidence="2">Uncharacterized protein</fullName>
    </submittedName>
</protein>
<evidence type="ECO:0000256" key="1">
    <source>
        <dbReference type="SAM" id="MobiDB-lite"/>
    </source>
</evidence>
<organism evidence="2 3">
    <name type="scientific">Folsomia candida</name>
    <name type="common">Springtail</name>
    <dbReference type="NCBI Taxonomy" id="158441"/>
    <lineage>
        <taxon>Eukaryota</taxon>
        <taxon>Metazoa</taxon>
        <taxon>Ecdysozoa</taxon>
        <taxon>Arthropoda</taxon>
        <taxon>Hexapoda</taxon>
        <taxon>Collembola</taxon>
        <taxon>Entomobryomorpha</taxon>
        <taxon>Isotomoidea</taxon>
        <taxon>Isotomidae</taxon>
        <taxon>Proisotominae</taxon>
        <taxon>Folsomia</taxon>
    </lineage>
</organism>
<proteinExistence type="predicted"/>
<feature type="region of interest" description="Disordered" evidence="1">
    <location>
        <begin position="470"/>
        <end position="500"/>
    </location>
</feature>
<reference evidence="2 3" key="1">
    <citation type="submission" date="2015-12" db="EMBL/GenBank/DDBJ databases">
        <title>The genome of Folsomia candida.</title>
        <authorList>
            <person name="Faddeeva A."/>
            <person name="Derks M.F."/>
            <person name="Anvar Y."/>
            <person name="Smit S."/>
            <person name="Van Straalen N."/>
            <person name="Roelofs D."/>
        </authorList>
    </citation>
    <scope>NUCLEOTIDE SEQUENCE [LARGE SCALE GENOMIC DNA]</scope>
    <source>
        <strain evidence="2 3">VU population</strain>
        <tissue evidence="2">Whole body</tissue>
    </source>
</reference>
<name>A0A226E4V0_FOLCA</name>
<keyword evidence="3" id="KW-1185">Reference proteome</keyword>
<evidence type="ECO:0000313" key="2">
    <source>
        <dbReference type="EMBL" id="OXA52459.1"/>
    </source>
</evidence>
<evidence type="ECO:0000313" key="3">
    <source>
        <dbReference type="Proteomes" id="UP000198287"/>
    </source>
</evidence>
<gene>
    <name evidence="2" type="ORF">Fcan01_12363</name>
</gene>